<reference evidence="1 2" key="1">
    <citation type="submission" date="2021-06" db="EMBL/GenBank/DDBJ databases">
        <authorList>
            <person name="Palmer J.M."/>
        </authorList>
    </citation>
    <scope>NUCLEOTIDE SEQUENCE [LARGE SCALE GENOMIC DNA]</scope>
    <source>
        <strain evidence="1 2">GA_2019</strain>
        <tissue evidence="1">Muscle</tissue>
    </source>
</reference>
<comment type="caution">
    <text evidence="1">The sequence shown here is derived from an EMBL/GenBank/DDBJ whole genome shotgun (WGS) entry which is preliminary data.</text>
</comment>
<organism evidence="1 2">
    <name type="scientific">Goodea atripinnis</name>
    <dbReference type="NCBI Taxonomy" id="208336"/>
    <lineage>
        <taxon>Eukaryota</taxon>
        <taxon>Metazoa</taxon>
        <taxon>Chordata</taxon>
        <taxon>Craniata</taxon>
        <taxon>Vertebrata</taxon>
        <taxon>Euteleostomi</taxon>
        <taxon>Actinopterygii</taxon>
        <taxon>Neopterygii</taxon>
        <taxon>Teleostei</taxon>
        <taxon>Neoteleostei</taxon>
        <taxon>Acanthomorphata</taxon>
        <taxon>Ovalentaria</taxon>
        <taxon>Atherinomorphae</taxon>
        <taxon>Cyprinodontiformes</taxon>
        <taxon>Goodeidae</taxon>
        <taxon>Goodea</taxon>
    </lineage>
</organism>
<sequence>MEAVKFLHSSCTRALSVDQPQKEKLCSRNGVLPPDLPLTWSFLNLGNPAVPLTDDKLCMPLLLGLDFMNVSQILLKPHLGSYVLPGGKEYRFKKWPSVWTKSFGATSVINHRIVTVDELPFRRRAYRVSQ</sequence>
<dbReference type="EMBL" id="JAHRIO010034951">
    <property type="protein sequence ID" value="MEQ2170006.1"/>
    <property type="molecule type" value="Genomic_DNA"/>
</dbReference>
<evidence type="ECO:0000313" key="1">
    <source>
        <dbReference type="EMBL" id="MEQ2170006.1"/>
    </source>
</evidence>
<proteinExistence type="predicted"/>
<name>A0ABV0NG02_9TELE</name>
<dbReference type="Proteomes" id="UP001476798">
    <property type="component" value="Unassembled WGS sequence"/>
</dbReference>
<evidence type="ECO:0000313" key="2">
    <source>
        <dbReference type="Proteomes" id="UP001476798"/>
    </source>
</evidence>
<protein>
    <submittedName>
        <fullName evidence="1">Uncharacterized protein</fullName>
    </submittedName>
</protein>
<keyword evidence="2" id="KW-1185">Reference proteome</keyword>
<gene>
    <name evidence="1" type="ORF">GOODEAATRI_030751</name>
</gene>
<accession>A0ABV0NG02</accession>